<dbReference type="Proteomes" id="UP000481861">
    <property type="component" value="Unassembled WGS sequence"/>
</dbReference>
<gene>
    <name evidence="2" type="ORF">BDV95DRAFT_603345</name>
</gene>
<feature type="region of interest" description="Disordered" evidence="1">
    <location>
        <begin position="173"/>
        <end position="236"/>
    </location>
</feature>
<dbReference type="AlphaFoldDB" id="A0A7C8MI14"/>
<evidence type="ECO:0000256" key="1">
    <source>
        <dbReference type="SAM" id="MobiDB-lite"/>
    </source>
</evidence>
<protein>
    <recommendedName>
        <fullName evidence="4">Chromodomain-helicase-DNA-binding protein 1-like C-terminal domain-containing protein</fullName>
    </recommendedName>
</protein>
<reference evidence="2 3" key="1">
    <citation type="submission" date="2020-01" db="EMBL/GenBank/DDBJ databases">
        <authorList>
            <consortium name="DOE Joint Genome Institute"/>
            <person name="Haridas S."/>
            <person name="Albert R."/>
            <person name="Binder M."/>
            <person name="Bloem J."/>
            <person name="Labutti K."/>
            <person name="Salamov A."/>
            <person name="Andreopoulos B."/>
            <person name="Baker S.E."/>
            <person name="Barry K."/>
            <person name="Bills G."/>
            <person name="Bluhm B.H."/>
            <person name="Cannon C."/>
            <person name="Castanera R."/>
            <person name="Culley D.E."/>
            <person name="Daum C."/>
            <person name="Ezra D."/>
            <person name="Gonzalez J.B."/>
            <person name="Henrissat B."/>
            <person name="Kuo A."/>
            <person name="Liang C."/>
            <person name="Lipzen A."/>
            <person name="Lutzoni F."/>
            <person name="Magnuson J."/>
            <person name="Mondo S."/>
            <person name="Nolan M."/>
            <person name="Ohm R."/>
            <person name="Pangilinan J."/>
            <person name="Park H.-J.H."/>
            <person name="Ramirez L."/>
            <person name="Alfaro M."/>
            <person name="Sun H."/>
            <person name="Tritt A."/>
            <person name="Yoshinaga Y."/>
            <person name="Zwiers L.-H.L."/>
            <person name="Turgeon B.G."/>
            <person name="Goodwin S.B."/>
            <person name="Spatafora J.W."/>
            <person name="Crous P.W."/>
            <person name="Grigoriev I.V."/>
        </authorList>
    </citation>
    <scope>NUCLEOTIDE SEQUENCE [LARGE SCALE GENOMIC DNA]</scope>
    <source>
        <strain evidence="2 3">CBS 611.86</strain>
    </source>
</reference>
<feature type="compositionally biased region" description="Polar residues" evidence="1">
    <location>
        <begin position="261"/>
        <end position="279"/>
    </location>
</feature>
<evidence type="ECO:0000313" key="3">
    <source>
        <dbReference type="Proteomes" id="UP000481861"/>
    </source>
</evidence>
<keyword evidence="3" id="KW-1185">Reference proteome</keyword>
<organism evidence="2 3">
    <name type="scientific">Massariosphaeria phaeospora</name>
    <dbReference type="NCBI Taxonomy" id="100035"/>
    <lineage>
        <taxon>Eukaryota</taxon>
        <taxon>Fungi</taxon>
        <taxon>Dikarya</taxon>
        <taxon>Ascomycota</taxon>
        <taxon>Pezizomycotina</taxon>
        <taxon>Dothideomycetes</taxon>
        <taxon>Pleosporomycetidae</taxon>
        <taxon>Pleosporales</taxon>
        <taxon>Pleosporales incertae sedis</taxon>
        <taxon>Massariosphaeria</taxon>
    </lineage>
</organism>
<dbReference type="OrthoDB" id="3801079at2759"/>
<dbReference type="EMBL" id="JAADJZ010000004">
    <property type="protein sequence ID" value="KAF2875963.1"/>
    <property type="molecule type" value="Genomic_DNA"/>
</dbReference>
<accession>A0A7C8MI14</accession>
<sequence>MDTQSASPSTRLLAEQVHALKKILMPVIMPLAKLKRATFENEKAAAKAHHTSVRAKADRIIKGDSEEPNYADYTAVLRDRVRPIGLCILQHIEGLPAQEQGAMELQLCRYVAQHWWPLPINEQTHLRIMELYRNDFAIRGRPATVYSALAPDEPAKKRNMHPPAYMVRELEAEASVDQTPPEALTAPTNPFREAPTGHLKRGRSAIGYPPSPDSLDHEHAARAPTPHSNRGSHSNWGFTNKSAASFSSLASLHNQMLAPEPNTSYPSPSDSTAQAPSASKRTRADGSGTMQTASPFVDSTWKRKRPWEL</sequence>
<comment type="caution">
    <text evidence="2">The sequence shown here is derived from an EMBL/GenBank/DDBJ whole genome shotgun (WGS) entry which is preliminary data.</text>
</comment>
<feature type="compositionally biased region" description="Polar residues" evidence="1">
    <location>
        <begin position="226"/>
        <end position="236"/>
    </location>
</feature>
<feature type="region of interest" description="Disordered" evidence="1">
    <location>
        <begin position="257"/>
        <end position="309"/>
    </location>
</feature>
<name>A0A7C8MI14_9PLEO</name>
<evidence type="ECO:0008006" key="4">
    <source>
        <dbReference type="Google" id="ProtNLM"/>
    </source>
</evidence>
<evidence type="ECO:0000313" key="2">
    <source>
        <dbReference type="EMBL" id="KAF2875963.1"/>
    </source>
</evidence>
<proteinExistence type="predicted"/>